<gene>
    <name evidence="1" type="ORF">ARMA_1074</name>
</gene>
<keyword evidence="2" id="KW-1185">Reference proteome</keyword>
<dbReference type="InterPro" id="IPR010419">
    <property type="entry name" value="CO_DH_gsu"/>
</dbReference>
<evidence type="ECO:0000313" key="2">
    <source>
        <dbReference type="Proteomes" id="UP000037784"/>
    </source>
</evidence>
<reference evidence="2" key="2">
    <citation type="submission" date="2015-08" db="EMBL/GenBank/DDBJ databases">
        <title>Draft Genome Sequence of a Heterotrophic Facultative Anaerobic Bacterium Ardenticatena maritima Strain 110S.</title>
        <authorList>
            <person name="Kawaichi S."/>
            <person name="Yoshida T."/>
            <person name="Sako Y."/>
            <person name="Nakamura R."/>
        </authorList>
    </citation>
    <scope>NUCLEOTIDE SEQUENCE [LARGE SCALE GENOMIC DNA]</scope>
    <source>
        <strain evidence="2">110S</strain>
    </source>
</reference>
<dbReference type="EMBL" id="BBZA01000072">
    <property type="protein sequence ID" value="GAP62651.1"/>
    <property type="molecule type" value="Genomic_DNA"/>
</dbReference>
<evidence type="ECO:0008006" key="3">
    <source>
        <dbReference type="Google" id="ProtNLM"/>
    </source>
</evidence>
<name>A0A0M8K7X6_9CHLR</name>
<dbReference type="PANTHER" id="PTHR38588">
    <property type="entry name" value="BLL0334 PROTEIN"/>
    <property type="match status" value="1"/>
</dbReference>
<dbReference type="OrthoDB" id="9787428at2"/>
<sequence length="147" mass="15977">MIRINGEHIVPGPRERVYALLQDPDFLAQAIPGVKNLQRVDDTTYEAELTLGVGPIRGTFQGRVRLADQNPPESFSLHLEGQGSVGFVKGVGRITLEEVPEGTRLVYEGESEAGGRIAQVGQRLIQSVARKMISDGLKKLDEAVQSA</sequence>
<dbReference type="CDD" id="cd05018">
    <property type="entry name" value="CoxG"/>
    <property type="match status" value="1"/>
</dbReference>
<accession>A0A0M8K7X6</accession>
<dbReference type="PANTHER" id="PTHR38588:SF1">
    <property type="entry name" value="BLL0334 PROTEIN"/>
    <property type="match status" value="1"/>
</dbReference>
<proteinExistence type="predicted"/>
<dbReference type="InParanoid" id="A0A0M8K7X6"/>
<reference evidence="1 2" key="1">
    <citation type="journal article" date="2015" name="Genome Announc.">
        <title>Draft Genome Sequence of a Heterotrophic Facultative Anaerobic Thermophilic Bacterium, Ardenticatena maritima Strain 110ST.</title>
        <authorList>
            <person name="Kawaichi S."/>
            <person name="Yoshida T."/>
            <person name="Sako Y."/>
            <person name="Nakamura R."/>
        </authorList>
    </citation>
    <scope>NUCLEOTIDE SEQUENCE [LARGE SCALE GENOMIC DNA]</scope>
    <source>
        <strain evidence="1 2">110S</strain>
    </source>
</reference>
<dbReference type="SUPFAM" id="SSF55961">
    <property type="entry name" value="Bet v1-like"/>
    <property type="match status" value="1"/>
</dbReference>
<protein>
    <recommendedName>
        <fullName evidence="3">Carbon monoxide dehydrogenase</fullName>
    </recommendedName>
</protein>
<dbReference type="RefSeq" id="WP_054492556.1">
    <property type="nucleotide sequence ID" value="NZ_BBZA01000072.1"/>
</dbReference>
<dbReference type="STRING" id="872965.SE16_03275"/>
<dbReference type="InterPro" id="IPR023393">
    <property type="entry name" value="START-like_dom_sf"/>
</dbReference>
<evidence type="ECO:0000313" key="1">
    <source>
        <dbReference type="EMBL" id="GAP62651.1"/>
    </source>
</evidence>
<dbReference type="Pfam" id="PF06240">
    <property type="entry name" value="COXG"/>
    <property type="match status" value="1"/>
</dbReference>
<dbReference type="Gene3D" id="3.30.530.20">
    <property type="match status" value="1"/>
</dbReference>
<dbReference type="Proteomes" id="UP000037784">
    <property type="component" value="Unassembled WGS sequence"/>
</dbReference>
<comment type="caution">
    <text evidence="1">The sequence shown here is derived from an EMBL/GenBank/DDBJ whole genome shotgun (WGS) entry which is preliminary data.</text>
</comment>
<organism evidence="1 2">
    <name type="scientific">Ardenticatena maritima</name>
    <dbReference type="NCBI Taxonomy" id="872965"/>
    <lineage>
        <taxon>Bacteria</taxon>
        <taxon>Bacillati</taxon>
        <taxon>Chloroflexota</taxon>
        <taxon>Ardenticatenia</taxon>
        <taxon>Ardenticatenales</taxon>
        <taxon>Ardenticatenaceae</taxon>
        <taxon>Ardenticatena</taxon>
    </lineage>
</organism>
<dbReference type="AlphaFoldDB" id="A0A0M8K7X6"/>